<reference evidence="2 3" key="1">
    <citation type="submission" date="2020-02" db="EMBL/GenBank/DDBJ databases">
        <authorList>
            <person name="Rodrigo-Torres L."/>
            <person name="Arahal R. D."/>
            <person name="Lucena T."/>
        </authorList>
    </citation>
    <scope>NUCLEOTIDE SEQUENCE [LARGE SCALE GENOMIC DNA]</scope>
    <source>
        <strain evidence="2 3">CECT 9734</strain>
    </source>
</reference>
<name>A0A6S6WNZ0_9GAMM</name>
<organism evidence="2 3">
    <name type="scientific">Pseudidiomarina piscicola</name>
    <dbReference type="NCBI Taxonomy" id="2614830"/>
    <lineage>
        <taxon>Bacteria</taxon>
        <taxon>Pseudomonadati</taxon>
        <taxon>Pseudomonadota</taxon>
        <taxon>Gammaproteobacteria</taxon>
        <taxon>Alteromonadales</taxon>
        <taxon>Idiomarinaceae</taxon>
        <taxon>Pseudidiomarina</taxon>
    </lineage>
</organism>
<evidence type="ECO:0000313" key="3">
    <source>
        <dbReference type="Proteomes" id="UP000481517"/>
    </source>
</evidence>
<protein>
    <submittedName>
        <fullName evidence="2">Poly-beta-1,6-N-acetyl-D-glucosamine synthase</fullName>
        <ecNumber evidence="2">2.4.1.-</ecNumber>
    </submittedName>
</protein>
<evidence type="ECO:0000259" key="1">
    <source>
        <dbReference type="Pfam" id="PF00535"/>
    </source>
</evidence>
<dbReference type="Pfam" id="PF00535">
    <property type="entry name" value="Glycos_transf_2"/>
    <property type="match status" value="1"/>
</dbReference>
<keyword evidence="3" id="KW-1185">Reference proteome</keyword>
<sequence length="337" mass="38508">MKNQVAQISPDLLRTESEIIASWTEEYDQPLVSVSCITFNHEKHLEDAIIGFLKQETTFPIEILIHDDASTDGTSKIIDKYREKYPHLIKPMIQTKNQFSKGFIAQSFNVNRARGEFLALCEGDDYWLSSSHLQRAIEVFMAEKDISIYGGASYVLKGTKVKVYTPNPKRFSLSSYVKKTPFVTTCSLVTKTEIWKKILSIPVYGGRYFAGDTRLKLISLTFGDMYVSQNPGVVYRKNSGSSSWSSRNITEEVDVRELLDNLAITREVGILSNYIDSDTLFRRVQSESLLKGLNLAARKGNFAWLCFILLHLKLLSPRFSRPVIYCNPLVKRLRKYK</sequence>
<dbReference type="EC" id="2.4.1.-" evidence="2"/>
<dbReference type="Proteomes" id="UP000481517">
    <property type="component" value="Unassembled WGS sequence"/>
</dbReference>
<proteinExistence type="predicted"/>
<accession>A0A6S6WNZ0</accession>
<dbReference type="InterPro" id="IPR029044">
    <property type="entry name" value="Nucleotide-diphossugar_trans"/>
</dbReference>
<dbReference type="EMBL" id="CADCXY010000003">
    <property type="protein sequence ID" value="CAB0151213.1"/>
    <property type="molecule type" value="Genomic_DNA"/>
</dbReference>
<dbReference type="Gene3D" id="3.90.550.10">
    <property type="entry name" value="Spore Coat Polysaccharide Biosynthesis Protein SpsA, Chain A"/>
    <property type="match status" value="1"/>
</dbReference>
<keyword evidence="2" id="KW-0328">Glycosyltransferase</keyword>
<dbReference type="RefSeq" id="WP_173920598.1">
    <property type="nucleotide sequence ID" value="NZ_CADCXY010000003.1"/>
</dbReference>
<gene>
    <name evidence="2" type="primary">pgaC</name>
    <name evidence="2" type="ORF">PSI9734_01626</name>
</gene>
<dbReference type="GO" id="GO:0016758">
    <property type="term" value="F:hexosyltransferase activity"/>
    <property type="evidence" value="ECO:0007669"/>
    <property type="project" value="UniProtKB-ARBA"/>
</dbReference>
<dbReference type="AlphaFoldDB" id="A0A6S6WNZ0"/>
<dbReference type="PANTHER" id="PTHR22916">
    <property type="entry name" value="GLYCOSYLTRANSFERASE"/>
    <property type="match status" value="1"/>
</dbReference>
<evidence type="ECO:0000313" key="2">
    <source>
        <dbReference type="EMBL" id="CAB0151213.1"/>
    </source>
</evidence>
<dbReference type="InterPro" id="IPR001173">
    <property type="entry name" value="Glyco_trans_2-like"/>
</dbReference>
<keyword evidence="2" id="KW-0808">Transferase</keyword>
<dbReference type="PANTHER" id="PTHR22916:SF3">
    <property type="entry name" value="UDP-GLCNAC:BETAGAL BETA-1,3-N-ACETYLGLUCOSAMINYLTRANSFERASE-LIKE PROTEIN 1"/>
    <property type="match status" value="1"/>
</dbReference>
<feature type="domain" description="Glycosyltransferase 2-like" evidence="1">
    <location>
        <begin position="34"/>
        <end position="164"/>
    </location>
</feature>
<dbReference type="SUPFAM" id="SSF53448">
    <property type="entry name" value="Nucleotide-diphospho-sugar transferases"/>
    <property type="match status" value="1"/>
</dbReference>